<dbReference type="EMBL" id="CP038231">
    <property type="protein sequence ID" value="QDH13302.1"/>
    <property type="molecule type" value="Genomic_DNA"/>
</dbReference>
<dbReference type="GO" id="GO:0005829">
    <property type="term" value="C:cytosol"/>
    <property type="evidence" value="ECO:0007669"/>
    <property type="project" value="TreeGrafter"/>
</dbReference>
<dbReference type="EC" id="3.2.2.n1" evidence="3"/>
<evidence type="ECO:0000313" key="5">
    <source>
        <dbReference type="Proteomes" id="UP000318709"/>
    </source>
</evidence>
<dbReference type="KEGG" id="swf:E3E12_02765"/>
<keyword evidence="3" id="KW-0203">Cytokinin biosynthesis</keyword>
<evidence type="ECO:0000256" key="2">
    <source>
        <dbReference type="ARBA" id="ARBA00006763"/>
    </source>
</evidence>
<dbReference type="Pfam" id="PF03641">
    <property type="entry name" value="Lysine_decarbox"/>
    <property type="match status" value="1"/>
</dbReference>
<dbReference type="PANTHER" id="PTHR31223">
    <property type="entry name" value="LOG FAMILY PROTEIN YJL055W"/>
    <property type="match status" value="1"/>
</dbReference>
<dbReference type="InterPro" id="IPR031100">
    <property type="entry name" value="LOG_fam"/>
</dbReference>
<evidence type="ECO:0000313" key="4">
    <source>
        <dbReference type="EMBL" id="QDH13302.1"/>
    </source>
</evidence>
<gene>
    <name evidence="4" type="ORF">E3E12_02765</name>
</gene>
<reference evidence="4 5" key="1">
    <citation type="submission" date="2019-03" db="EMBL/GenBank/DDBJ databases">
        <title>The complete genome sequence of Swingsia_sp. F3b2 LMG30590(T).</title>
        <authorList>
            <person name="Chua K.-O."/>
            <person name="Chan K.-G."/>
            <person name="See-Too W.-S."/>
        </authorList>
    </citation>
    <scope>NUCLEOTIDE SEQUENCE [LARGE SCALE GENOMIC DNA]</scope>
    <source>
        <strain evidence="4 5">F3b2</strain>
    </source>
</reference>
<dbReference type="NCBIfam" id="TIGR00730">
    <property type="entry name" value="Rossman fold protein, TIGR00730 family"/>
    <property type="match status" value="1"/>
</dbReference>
<proteinExistence type="inferred from homology"/>
<dbReference type="GO" id="GO:0009691">
    <property type="term" value="P:cytokinin biosynthetic process"/>
    <property type="evidence" value="ECO:0007669"/>
    <property type="project" value="UniProtKB-UniRule"/>
</dbReference>
<dbReference type="RefSeq" id="WP_141442963.1">
    <property type="nucleotide sequence ID" value="NZ_CP038231.1"/>
</dbReference>
<dbReference type="InterPro" id="IPR005269">
    <property type="entry name" value="LOG"/>
</dbReference>
<sequence length="180" mass="19013">MDIKSIAVFCGSRRGNNPAYAEAAQELGTALGQAGLTLIYGGGKMGLMGVVASAVLEGGGHVKGVIPEFLTHTEGMHEDVTDLTVTEDMPSRKAELFTLPDAYVVLPGGMGTLDEFAEVLVNRQLHQCAKPIWLLDTAGWATPLLSAFKAMTEQGFADDTAKLFTVMKSVPALMAAIKEA</sequence>
<dbReference type="AlphaFoldDB" id="A0A4Y6U7K3"/>
<protein>
    <recommendedName>
        <fullName evidence="3">Cytokinin riboside 5'-monophosphate phosphoribohydrolase</fullName>
        <ecNumber evidence="3">3.2.2.n1</ecNumber>
    </recommendedName>
</protein>
<dbReference type="SUPFAM" id="SSF102405">
    <property type="entry name" value="MCP/YpsA-like"/>
    <property type="match status" value="1"/>
</dbReference>
<accession>A0A4Y6U7K3</accession>
<evidence type="ECO:0000256" key="3">
    <source>
        <dbReference type="RuleBase" id="RU363015"/>
    </source>
</evidence>
<dbReference type="Gene3D" id="3.40.50.450">
    <property type="match status" value="1"/>
</dbReference>
<evidence type="ECO:0000256" key="1">
    <source>
        <dbReference type="ARBA" id="ARBA00000274"/>
    </source>
</evidence>
<keyword evidence="3" id="KW-0378">Hydrolase</keyword>
<dbReference type="GO" id="GO:0008714">
    <property type="term" value="F:AMP nucleosidase activity"/>
    <property type="evidence" value="ECO:0007669"/>
    <property type="project" value="UniProtKB-EC"/>
</dbReference>
<comment type="similarity">
    <text evidence="2 3">Belongs to the LOG family.</text>
</comment>
<dbReference type="OrthoDB" id="9801098at2"/>
<keyword evidence="5" id="KW-1185">Reference proteome</keyword>
<dbReference type="Proteomes" id="UP000318709">
    <property type="component" value="Chromosome"/>
</dbReference>
<organism evidence="4 5">
    <name type="scientific">Formicincola oecophyllae</name>
    <dbReference type="NCBI Taxonomy" id="2558361"/>
    <lineage>
        <taxon>Bacteria</taxon>
        <taxon>Pseudomonadati</taxon>
        <taxon>Pseudomonadota</taxon>
        <taxon>Alphaproteobacteria</taxon>
        <taxon>Acetobacterales</taxon>
        <taxon>Acetobacteraceae</taxon>
        <taxon>Formicincola</taxon>
    </lineage>
</organism>
<name>A0A4Y6U7K3_9PROT</name>
<dbReference type="PANTHER" id="PTHR31223:SF70">
    <property type="entry name" value="LOG FAMILY PROTEIN YJL055W"/>
    <property type="match status" value="1"/>
</dbReference>
<comment type="catalytic activity">
    <reaction evidence="1">
        <text>AMP + H2O = D-ribose 5-phosphate + adenine</text>
        <dbReference type="Rhea" id="RHEA:20129"/>
        <dbReference type="ChEBI" id="CHEBI:15377"/>
        <dbReference type="ChEBI" id="CHEBI:16708"/>
        <dbReference type="ChEBI" id="CHEBI:78346"/>
        <dbReference type="ChEBI" id="CHEBI:456215"/>
        <dbReference type="EC" id="3.2.2.4"/>
    </reaction>
</comment>